<dbReference type="EMBL" id="VSRR010142286">
    <property type="protein sequence ID" value="MPD04693.1"/>
    <property type="molecule type" value="Genomic_DNA"/>
</dbReference>
<evidence type="ECO:0000313" key="3">
    <source>
        <dbReference type="Proteomes" id="UP000324222"/>
    </source>
</evidence>
<keyword evidence="1" id="KW-0732">Signal</keyword>
<feature type="chain" id="PRO_5022893725" evidence="1">
    <location>
        <begin position="16"/>
        <end position="58"/>
    </location>
</feature>
<gene>
    <name evidence="2" type="primary">GR101_0</name>
    <name evidence="2" type="ORF">E2C01_100397</name>
</gene>
<name>A0A5B7K7Y0_PORTR</name>
<dbReference type="OrthoDB" id="6022531at2759"/>
<accession>A0A5B7K7Y0</accession>
<reference evidence="2 3" key="1">
    <citation type="submission" date="2019-05" db="EMBL/GenBank/DDBJ databases">
        <title>Another draft genome of Portunus trituberculatus and its Hox gene families provides insights of decapod evolution.</title>
        <authorList>
            <person name="Jeong J.-H."/>
            <person name="Song I."/>
            <person name="Kim S."/>
            <person name="Choi T."/>
            <person name="Kim D."/>
            <person name="Ryu S."/>
            <person name="Kim W."/>
        </authorList>
    </citation>
    <scope>NUCLEOTIDE SEQUENCE [LARGE SCALE GENOMIC DNA]</scope>
    <source>
        <tissue evidence="2">Muscle</tissue>
    </source>
</reference>
<dbReference type="GO" id="GO:0007189">
    <property type="term" value="P:adenylate cyclase-activating G protein-coupled receptor signaling pathway"/>
    <property type="evidence" value="ECO:0007669"/>
    <property type="project" value="TreeGrafter"/>
</dbReference>
<organism evidence="2 3">
    <name type="scientific">Portunus trituberculatus</name>
    <name type="common">Swimming crab</name>
    <name type="synonym">Neptunus trituberculatus</name>
    <dbReference type="NCBI Taxonomy" id="210409"/>
    <lineage>
        <taxon>Eukaryota</taxon>
        <taxon>Metazoa</taxon>
        <taxon>Ecdysozoa</taxon>
        <taxon>Arthropoda</taxon>
        <taxon>Crustacea</taxon>
        <taxon>Multicrustacea</taxon>
        <taxon>Malacostraca</taxon>
        <taxon>Eumalacostraca</taxon>
        <taxon>Eucarida</taxon>
        <taxon>Decapoda</taxon>
        <taxon>Pleocyemata</taxon>
        <taxon>Brachyura</taxon>
        <taxon>Eubrachyura</taxon>
        <taxon>Portunoidea</taxon>
        <taxon>Portunidae</taxon>
        <taxon>Portuninae</taxon>
        <taxon>Portunus</taxon>
    </lineage>
</organism>
<dbReference type="GO" id="GO:0005886">
    <property type="term" value="C:plasma membrane"/>
    <property type="evidence" value="ECO:0007669"/>
    <property type="project" value="TreeGrafter"/>
</dbReference>
<protein>
    <submittedName>
        <fullName evidence="2">G-protein coupled receptor GRL101</fullName>
    </submittedName>
</protein>
<dbReference type="PANTHER" id="PTHR24372:SF77">
    <property type="entry name" value="G-PROTEIN COUPLED RECEPTORS FAMILY 1 PROFILE DOMAIN-CONTAINING PROTEIN"/>
    <property type="match status" value="1"/>
</dbReference>
<evidence type="ECO:0000256" key="1">
    <source>
        <dbReference type="SAM" id="SignalP"/>
    </source>
</evidence>
<dbReference type="GO" id="GO:0008528">
    <property type="term" value="F:G protein-coupled peptide receptor activity"/>
    <property type="evidence" value="ECO:0007669"/>
    <property type="project" value="TreeGrafter"/>
</dbReference>
<dbReference type="AlphaFoldDB" id="A0A5B7K7Y0"/>
<dbReference type="GO" id="GO:0009755">
    <property type="term" value="P:hormone-mediated signaling pathway"/>
    <property type="evidence" value="ECO:0007669"/>
    <property type="project" value="TreeGrafter"/>
</dbReference>
<sequence>MIGVWLVSLLLAAVPLFDMPYFKDFYGRSGVCLALHITNEKPNGWEYSVFIFIGMFLS</sequence>
<evidence type="ECO:0000313" key="2">
    <source>
        <dbReference type="EMBL" id="MPD04693.1"/>
    </source>
</evidence>
<comment type="caution">
    <text evidence="2">The sequence shown here is derived from an EMBL/GenBank/DDBJ whole genome shotgun (WGS) entry which is preliminary data.</text>
</comment>
<dbReference type="Proteomes" id="UP000324222">
    <property type="component" value="Unassembled WGS sequence"/>
</dbReference>
<feature type="signal peptide" evidence="1">
    <location>
        <begin position="1"/>
        <end position="15"/>
    </location>
</feature>
<dbReference type="PANTHER" id="PTHR24372">
    <property type="entry name" value="GLYCOPROTEIN HORMONE RECEPTOR"/>
    <property type="match status" value="1"/>
</dbReference>
<proteinExistence type="predicted"/>
<keyword evidence="2" id="KW-0675">Receptor</keyword>
<keyword evidence="3" id="KW-1185">Reference proteome</keyword>